<dbReference type="InterPro" id="IPR011989">
    <property type="entry name" value="ARM-like"/>
</dbReference>
<dbReference type="GO" id="GO:0008616">
    <property type="term" value="P:tRNA queuosine(34) biosynthetic process"/>
    <property type="evidence" value="ECO:0007669"/>
    <property type="project" value="UniProtKB-KW"/>
</dbReference>
<evidence type="ECO:0000256" key="8">
    <source>
        <dbReference type="ARBA" id="ARBA00023014"/>
    </source>
</evidence>
<keyword evidence="8" id="KW-0411">Iron-sulfur</keyword>
<proteinExistence type="predicted"/>
<keyword evidence="4" id="KW-0479">Metal-binding</keyword>
<keyword evidence="6" id="KW-0560">Oxidoreductase</keyword>
<evidence type="ECO:0000256" key="1">
    <source>
        <dbReference type="ARBA" id="ARBA00022485"/>
    </source>
</evidence>
<evidence type="ECO:0000259" key="9">
    <source>
        <dbReference type="PROSITE" id="PS51379"/>
    </source>
</evidence>
<keyword evidence="5" id="KW-0671">Queuosine biosynthesis</keyword>
<dbReference type="Pfam" id="PF13484">
    <property type="entry name" value="Fer4_16"/>
    <property type="match status" value="1"/>
</dbReference>
<dbReference type="InterPro" id="IPR013542">
    <property type="entry name" value="QueG_DUF1730"/>
</dbReference>
<dbReference type="GO" id="GO:0046872">
    <property type="term" value="F:metal ion binding"/>
    <property type="evidence" value="ECO:0007669"/>
    <property type="project" value="UniProtKB-KW"/>
</dbReference>
<dbReference type="RefSeq" id="WP_059033603.1">
    <property type="nucleotide sequence ID" value="NZ_DF977003.1"/>
</dbReference>
<dbReference type="SUPFAM" id="SSF46548">
    <property type="entry name" value="alpha-helical ferredoxin"/>
    <property type="match status" value="1"/>
</dbReference>
<evidence type="ECO:0000256" key="6">
    <source>
        <dbReference type="ARBA" id="ARBA00023002"/>
    </source>
</evidence>
<organism evidence="10">
    <name type="scientific">Tepidanaerobacter syntrophicus</name>
    <dbReference type="NCBI Taxonomy" id="224999"/>
    <lineage>
        <taxon>Bacteria</taxon>
        <taxon>Bacillati</taxon>
        <taxon>Bacillota</taxon>
        <taxon>Clostridia</taxon>
        <taxon>Thermosediminibacterales</taxon>
        <taxon>Tepidanaerobacteraceae</taxon>
        <taxon>Tepidanaerobacter</taxon>
    </lineage>
</organism>
<dbReference type="PROSITE" id="PS51379">
    <property type="entry name" value="4FE4S_FER_2"/>
    <property type="match status" value="1"/>
</dbReference>
<feature type="domain" description="4Fe-4S ferredoxin-type" evidence="9">
    <location>
        <begin position="173"/>
        <end position="205"/>
    </location>
</feature>
<dbReference type="GO" id="GO:0052693">
    <property type="term" value="F:epoxyqueuosine reductase activity"/>
    <property type="evidence" value="ECO:0007669"/>
    <property type="project" value="TreeGrafter"/>
</dbReference>
<gene>
    <name evidence="10" type="ORF">TSYNT_9193</name>
</gene>
<dbReference type="PROSITE" id="PS00198">
    <property type="entry name" value="4FE4S_FER_1"/>
    <property type="match status" value="1"/>
</dbReference>
<evidence type="ECO:0000313" key="11">
    <source>
        <dbReference type="Proteomes" id="UP000062160"/>
    </source>
</evidence>
<keyword evidence="1" id="KW-0004">4Fe-4S</keyword>
<dbReference type="Pfam" id="PF08331">
    <property type="entry name" value="QueG_DUF1730"/>
    <property type="match status" value="1"/>
</dbReference>
<dbReference type="InterPro" id="IPR004453">
    <property type="entry name" value="QueG"/>
</dbReference>
<evidence type="ECO:0000256" key="4">
    <source>
        <dbReference type="ARBA" id="ARBA00022723"/>
    </source>
</evidence>
<keyword evidence="2" id="KW-0963">Cytoplasm</keyword>
<reference evidence="10" key="1">
    <citation type="journal article" date="2016" name="Genome Announc.">
        <title>Draft Genome Sequence of the Syntrophic Lactate-Degrading Bacterium Tepidanaerobacter syntrophicus JLT.</title>
        <authorList>
            <person name="Matsuura N."/>
            <person name="Ohashi A."/>
            <person name="Tourlousse D.M."/>
            <person name="Sekiguchi Y."/>
        </authorList>
    </citation>
    <scope>NUCLEOTIDE SEQUENCE [LARGE SCALE GENOMIC DNA]</scope>
    <source>
        <strain evidence="10">JL</strain>
    </source>
</reference>
<dbReference type="InterPro" id="IPR017896">
    <property type="entry name" value="4Fe4S_Fe-S-bd"/>
</dbReference>
<dbReference type="SUPFAM" id="SSF48371">
    <property type="entry name" value="ARM repeat"/>
    <property type="match status" value="1"/>
</dbReference>
<evidence type="ECO:0000256" key="7">
    <source>
        <dbReference type="ARBA" id="ARBA00023004"/>
    </source>
</evidence>
<dbReference type="AlphaFoldDB" id="A0A0U9HGL3"/>
<evidence type="ECO:0000256" key="3">
    <source>
        <dbReference type="ARBA" id="ARBA00022694"/>
    </source>
</evidence>
<keyword evidence="7" id="KW-0408">Iron</keyword>
<dbReference type="InterPro" id="IPR016024">
    <property type="entry name" value="ARM-type_fold"/>
</dbReference>
<keyword evidence="11" id="KW-1185">Reference proteome</keyword>
<dbReference type="OrthoDB" id="9784571at2"/>
<dbReference type="PANTHER" id="PTHR30002">
    <property type="entry name" value="EPOXYQUEUOSINE REDUCTASE"/>
    <property type="match status" value="1"/>
</dbReference>
<evidence type="ECO:0000313" key="10">
    <source>
        <dbReference type="EMBL" id="GAQ25941.1"/>
    </source>
</evidence>
<protein>
    <submittedName>
        <fullName evidence="10">Epoxyqueuosine reductase</fullName>
    </submittedName>
</protein>
<dbReference type="GO" id="GO:0051539">
    <property type="term" value="F:4 iron, 4 sulfur cluster binding"/>
    <property type="evidence" value="ECO:0007669"/>
    <property type="project" value="UniProtKB-KW"/>
</dbReference>
<dbReference type="InterPro" id="IPR017900">
    <property type="entry name" value="4Fe4S_Fe_S_CS"/>
</dbReference>
<dbReference type="Gene3D" id="1.25.10.10">
    <property type="entry name" value="Leucine-rich Repeat Variant"/>
    <property type="match status" value="1"/>
</dbReference>
<dbReference type="Proteomes" id="UP000062160">
    <property type="component" value="Unassembled WGS sequence"/>
</dbReference>
<dbReference type="PANTHER" id="PTHR30002:SF4">
    <property type="entry name" value="EPOXYQUEUOSINE REDUCTASE"/>
    <property type="match status" value="1"/>
</dbReference>
<dbReference type="NCBIfam" id="TIGR00276">
    <property type="entry name" value="tRNA epoxyqueuosine(34) reductase QueG"/>
    <property type="match status" value="1"/>
</dbReference>
<dbReference type="EMBL" id="DF977003">
    <property type="protein sequence ID" value="GAQ25941.1"/>
    <property type="molecule type" value="Genomic_DNA"/>
</dbReference>
<sequence length="342" mass="38840">MNLKSEIIRFSKEIGIDKVGFASADPFLKEKEILQERKRKQLISPFEEQDMEARCNPQRLLDGAKTIICFAIGYLIEPSVKKEFSSVDIPEGEISKYAQIKDYHNVLNEKLIRIADFISEKEPGKFKIMVDTGALIERAAAARAGIGWIGENTCLFTPEFGSWVFVGEILTDIEIESDDPAETYCDKCGRCIAVCPTGALIEPFKLNPHKCLSYITQMRGQIPKEFRETLGNMIFGCDICQDVCPYNKDVNIPNHQEFFPDVPLEKNLEKLAILSKQDFIRMFKPTAAGWRGRNIIRRNAICALGNIRYKGAIKTLEYLTTDPSEIIREQASWSLRQIIQSV</sequence>
<keyword evidence="3" id="KW-0819">tRNA processing</keyword>
<accession>A0A0U9HGL3</accession>
<dbReference type="STRING" id="224999.GCA_001485475_01979"/>
<evidence type="ECO:0000256" key="5">
    <source>
        <dbReference type="ARBA" id="ARBA00022785"/>
    </source>
</evidence>
<dbReference type="Gene3D" id="3.30.70.20">
    <property type="match status" value="1"/>
</dbReference>
<evidence type="ECO:0000256" key="2">
    <source>
        <dbReference type="ARBA" id="ARBA00022490"/>
    </source>
</evidence>
<name>A0A0U9HGL3_9FIRM</name>